<dbReference type="Proteomes" id="UP000323597">
    <property type="component" value="Chromosome D01"/>
</dbReference>
<proteinExistence type="predicted"/>
<evidence type="ECO:0000313" key="2">
    <source>
        <dbReference type="Proteomes" id="UP000323597"/>
    </source>
</evidence>
<accession>A0A5D2W5L0</accession>
<name>A0A5D2W5L0_GOSMU</name>
<keyword evidence="2" id="KW-1185">Reference proteome</keyword>
<sequence>MMLISSPLLNLIELEITLLPEIEEVGWFCLKGQTLKMLHEDWITRNVADVVCMFARQVDELIQSLSSAKDILSPFI</sequence>
<dbReference type="AlphaFoldDB" id="A0A5D2W5L0"/>
<reference evidence="1 2" key="1">
    <citation type="submission" date="2019-07" db="EMBL/GenBank/DDBJ databases">
        <title>WGS assembly of Gossypium mustelinum.</title>
        <authorList>
            <person name="Chen Z.J."/>
            <person name="Sreedasyam A."/>
            <person name="Ando A."/>
            <person name="Song Q."/>
            <person name="De L."/>
            <person name="Hulse-Kemp A."/>
            <person name="Ding M."/>
            <person name="Ye W."/>
            <person name="Kirkbride R."/>
            <person name="Jenkins J."/>
            <person name="Plott C."/>
            <person name="Lovell J."/>
            <person name="Lin Y.-M."/>
            <person name="Vaughn R."/>
            <person name="Liu B."/>
            <person name="Li W."/>
            <person name="Simpson S."/>
            <person name="Scheffler B."/>
            <person name="Saski C."/>
            <person name="Grover C."/>
            <person name="Hu G."/>
            <person name="Conover J."/>
            <person name="Carlson J."/>
            <person name="Shu S."/>
            <person name="Boston L."/>
            <person name="Williams M."/>
            <person name="Peterson D."/>
            <person name="Mcgee K."/>
            <person name="Jones D."/>
            <person name="Wendel J."/>
            <person name="Stelly D."/>
            <person name="Grimwood J."/>
            <person name="Schmutz J."/>
        </authorList>
    </citation>
    <scope>NUCLEOTIDE SEQUENCE [LARGE SCALE GENOMIC DNA]</scope>
    <source>
        <strain evidence="1">1408120.09</strain>
    </source>
</reference>
<organism evidence="1 2">
    <name type="scientific">Gossypium mustelinum</name>
    <name type="common">Cotton</name>
    <name type="synonym">Gossypium caicoense</name>
    <dbReference type="NCBI Taxonomy" id="34275"/>
    <lineage>
        <taxon>Eukaryota</taxon>
        <taxon>Viridiplantae</taxon>
        <taxon>Streptophyta</taxon>
        <taxon>Embryophyta</taxon>
        <taxon>Tracheophyta</taxon>
        <taxon>Spermatophyta</taxon>
        <taxon>Magnoliopsida</taxon>
        <taxon>eudicotyledons</taxon>
        <taxon>Gunneridae</taxon>
        <taxon>Pentapetalae</taxon>
        <taxon>rosids</taxon>
        <taxon>malvids</taxon>
        <taxon>Malvales</taxon>
        <taxon>Malvaceae</taxon>
        <taxon>Malvoideae</taxon>
        <taxon>Gossypium</taxon>
    </lineage>
</organism>
<gene>
    <name evidence="1" type="ORF">E1A91_D01G106000v1</name>
</gene>
<dbReference type="EMBL" id="CM017649">
    <property type="protein sequence ID" value="TYI96898.1"/>
    <property type="molecule type" value="Genomic_DNA"/>
</dbReference>
<protein>
    <submittedName>
        <fullName evidence="1">Uncharacterized protein</fullName>
    </submittedName>
</protein>
<evidence type="ECO:0000313" key="1">
    <source>
        <dbReference type="EMBL" id="TYI96898.1"/>
    </source>
</evidence>